<sequence length="116" mass="13561">MSKAPRRISVVRIPRQVLNQIDFNDTPNDRHKNNEAIPARPSDQQRTSEVLSEEKEQIVSLRKFNLFRLIEKLMLGNSKNNVVVKENSPANWCSTYIGRDSLECIYIDPFRFQIDE</sequence>
<evidence type="ECO:0000313" key="3">
    <source>
        <dbReference type="Proteomes" id="UP000663828"/>
    </source>
</evidence>
<proteinExistence type="predicted"/>
<dbReference type="AlphaFoldDB" id="A0A816ENZ3"/>
<evidence type="ECO:0000256" key="1">
    <source>
        <dbReference type="SAM" id="MobiDB-lite"/>
    </source>
</evidence>
<keyword evidence="3" id="KW-1185">Reference proteome</keyword>
<dbReference type="Proteomes" id="UP000663828">
    <property type="component" value="Unassembled WGS sequence"/>
</dbReference>
<protein>
    <submittedName>
        <fullName evidence="2">Uncharacterized protein</fullName>
    </submittedName>
</protein>
<reference evidence="2" key="1">
    <citation type="submission" date="2021-02" db="EMBL/GenBank/DDBJ databases">
        <authorList>
            <person name="Nowell W R."/>
        </authorList>
    </citation>
    <scope>NUCLEOTIDE SEQUENCE</scope>
</reference>
<dbReference type="EMBL" id="CAJNOR010010276">
    <property type="protein sequence ID" value="CAF1652519.1"/>
    <property type="molecule type" value="Genomic_DNA"/>
</dbReference>
<accession>A0A816ENZ3</accession>
<name>A0A816ENZ3_ADIRI</name>
<gene>
    <name evidence="2" type="ORF">XAT740_LOCUS55267</name>
</gene>
<organism evidence="2 3">
    <name type="scientific">Adineta ricciae</name>
    <name type="common">Rotifer</name>
    <dbReference type="NCBI Taxonomy" id="249248"/>
    <lineage>
        <taxon>Eukaryota</taxon>
        <taxon>Metazoa</taxon>
        <taxon>Spiralia</taxon>
        <taxon>Gnathifera</taxon>
        <taxon>Rotifera</taxon>
        <taxon>Eurotatoria</taxon>
        <taxon>Bdelloidea</taxon>
        <taxon>Adinetida</taxon>
        <taxon>Adinetidae</taxon>
        <taxon>Adineta</taxon>
    </lineage>
</organism>
<comment type="caution">
    <text evidence="2">The sequence shown here is derived from an EMBL/GenBank/DDBJ whole genome shotgun (WGS) entry which is preliminary data.</text>
</comment>
<feature type="region of interest" description="Disordered" evidence="1">
    <location>
        <begin position="22"/>
        <end position="51"/>
    </location>
</feature>
<evidence type="ECO:0000313" key="2">
    <source>
        <dbReference type="EMBL" id="CAF1652519.1"/>
    </source>
</evidence>